<dbReference type="InterPro" id="IPR041527">
    <property type="entry name" value="YhcG_N"/>
</dbReference>
<dbReference type="AlphaFoldDB" id="A0A2I1DQ27"/>
<evidence type="ECO:0000259" key="1">
    <source>
        <dbReference type="Pfam" id="PF06250"/>
    </source>
</evidence>
<dbReference type="InterPro" id="IPR053148">
    <property type="entry name" value="PD-DEXK-like_domain"/>
</dbReference>
<dbReference type="GO" id="GO:0003676">
    <property type="term" value="F:nucleic acid binding"/>
    <property type="evidence" value="ECO:0007669"/>
    <property type="project" value="InterPro"/>
</dbReference>
<dbReference type="Gene3D" id="3.40.1350.10">
    <property type="match status" value="1"/>
</dbReference>
<dbReference type="PANTHER" id="PTHR30547">
    <property type="entry name" value="UNCHARACTERIZED PROTEIN YHCG-RELATED"/>
    <property type="match status" value="1"/>
</dbReference>
<dbReference type="Pfam" id="PF17761">
    <property type="entry name" value="DUF1016_N"/>
    <property type="match status" value="2"/>
</dbReference>
<dbReference type="RefSeq" id="WP_101536583.1">
    <property type="nucleotide sequence ID" value="NZ_MXAV01000004.1"/>
</dbReference>
<name>A0A2I1DQ27_9PROT</name>
<proteinExistence type="predicted"/>
<organism evidence="3 4">
    <name type="scientific">Acidithiobacillus marinus</name>
    <dbReference type="NCBI Taxonomy" id="187490"/>
    <lineage>
        <taxon>Bacteria</taxon>
        <taxon>Pseudomonadati</taxon>
        <taxon>Pseudomonadota</taxon>
        <taxon>Acidithiobacillia</taxon>
        <taxon>Acidithiobacillales</taxon>
        <taxon>Acidithiobacillaceae</taxon>
        <taxon>Acidithiobacillus</taxon>
    </lineage>
</organism>
<keyword evidence="4" id="KW-1185">Reference proteome</keyword>
<protein>
    <submittedName>
        <fullName evidence="3">Cytoplasmic protein</fullName>
    </submittedName>
</protein>
<dbReference type="InterPro" id="IPR009362">
    <property type="entry name" value="YhcG_C"/>
</dbReference>
<evidence type="ECO:0000259" key="2">
    <source>
        <dbReference type="Pfam" id="PF17761"/>
    </source>
</evidence>
<evidence type="ECO:0000313" key="3">
    <source>
        <dbReference type="EMBL" id="PKY11993.1"/>
    </source>
</evidence>
<feature type="domain" description="YhcG N-terminal" evidence="2">
    <location>
        <begin position="32"/>
        <end position="112"/>
    </location>
</feature>
<feature type="domain" description="YhcG PDDEXK nuclease" evidence="1">
    <location>
        <begin position="231"/>
        <end position="379"/>
    </location>
</feature>
<feature type="domain" description="YhcG N-terminal" evidence="2">
    <location>
        <begin position="151"/>
        <end position="206"/>
    </location>
</feature>
<evidence type="ECO:0000313" key="4">
    <source>
        <dbReference type="Proteomes" id="UP000234329"/>
    </source>
</evidence>
<dbReference type="OrthoDB" id="5297630at2"/>
<comment type="caution">
    <text evidence="3">The sequence shown here is derived from an EMBL/GenBank/DDBJ whole genome shotgun (WGS) entry which is preliminary data.</text>
</comment>
<dbReference type="InParanoid" id="A0A2I1DQ27"/>
<dbReference type="PANTHER" id="PTHR30547:SF5">
    <property type="entry name" value="NUCLEASE YHCG-RELATED"/>
    <property type="match status" value="1"/>
</dbReference>
<dbReference type="Pfam" id="PF06250">
    <property type="entry name" value="YhcG_C"/>
    <property type="match status" value="1"/>
</dbReference>
<dbReference type="EMBL" id="MXAV01000004">
    <property type="protein sequence ID" value="PKY11993.1"/>
    <property type="molecule type" value="Genomic_DNA"/>
</dbReference>
<reference evidence="3 4" key="1">
    <citation type="submission" date="2017-03" db="EMBL/GenBank/DDBJ databases">
        <title>Draft genime sequence of the acidophilic sulfur-oxidizing bacterium Acidithiobacillus sp. SH, isolated from seawater.</title>
        <authorList>
            <person name="Sharmin S."/>
            <person name="Tokuhisa M."/>
            <person name="Kanao T."/>
            <person name="Kamimura K."/>
        </authorList>
    </citation>
    <scope>NUCLEOTIDE SEQUENCE [LARGE SCALE GENOMIC DNA]</scope>
    <source>
        <strain evidence="3 4">SH</strain>
    </source>
</reference>
<accession>A0A2I1DQ27</accession>
<dbReference type="InterPro" id="IPR011856">
    <property type="entry name" value="tRNA_endonuc-like_dom_sf"/>
</dbReference>
<dbReference type="Proteomes" id="UP000234329">
    <property type="component" value="Unassembled WGS sequence"/>
</dbReference>
<sequence length="394" mass="44904">MSSKKTPLPAKQNPTPPAASGDFDALVSSIIHIHQQSQAFATKAVNASLTVRNWLIGYRIVEFEQSGKNRATYGEKLLPELAKRLSAAGLKRVDARELRRFRRLYGVYPQIRETVTPELLAGLEAGALQPLLNALPLLKRETASPESQREEAVSTALTHQLSFSHLAELIELTDDTQRRFYEIECIRGNWSVRELRRQIASLYYQRSGLSKDKAKLSALTHTAADTLQPAHIIRDPYVFEFLGLRSRDVMAESDLEDALLDRLQDFLLELGHGFCFEARQKRILIGDEHFFIDLVFYHRTLKCHILVELKTDTFRHEHLGQLNTYVAYYKKHQMTEGDQPPIGILLCTGKNDALVEFALGDLSNQIFVSRYAVELPRKEDMERFITQLGREVKA</sequence>
<gene>
    <name evidence="3" type="ORF">B1757_01175</name>
</gene>